<dbReference type="STRING" id="318161.Sden_1187"/>
<keyword evidence="1" id="KW-0732">Signal</keyword>
<protein>
    <submittedName>
        <fullName evidence="2">Twin-arginine translocation pathway signal</fullName>
    </submittedName>
</protein>
<accession>Q12Q03</accession>
<organism evidence="2 3">
    <name type="scientific">Shewanella denitrificans (strain OS217 / ATCC BAA-1090 / DSM 15013)</name>
    <dbReference type="NCBI Taxonomy" id="318161"/>
    <lineage>
        <taxon>Bacteria</taxon>
        <taxon>Pseudomonadati</taxon>
        <taxon>Pseudomonadota</taxon>
        <taxon>Gammaproteobacteria</taxon>
        <taxon>Alteromonadales</taxon>
        <taxon>Shewanellaceae</taxon>
        <taxon>Shewanella</taxon>
    </lineage>
</organism>
<gene>
    <name evidence="2" type="ordered locus">Sden_1187</name>
</gene>
<dbReference type="InterPro" id="IPR010869">
    <property type="entry name" value="DUF1501"/>
</dbReference>
<dbReference type="eggNOG" id="COG4102">
    <property type="taxonomic scope" value="Bacteria"/>
</dbReference>
<evidence type="ECO:0000313" key="3">
    <source>
        <dbReference type="Proteomes" id="UP000001982"/>
    </source>
</evidence>
<dbReference type="RefSeq" id="WP_011495633.1">
    <property type="nucleotide sequence ID" value="NC_007954.1"/>
</dbReference>
<dbReference type="Proteomes" id="UP000001982">
    <property type="component" value="Chromosome"/>
</dbReference>
<name>Q12Q03_SHEDO</name>
<dbReference type="Pfam" id="PF07394">
    <property type="entry name" value="DUF1501"/>
    <property type="match status" value="1"/>
</dbReference>
<dbReference type="PROSITE" id="PS51318">
    <property type="entry name" value="TAT"/>
    <property type="match status" value="1"/>
</dbReference>
<evidence type="ECO:0000256" key="1">
    <source>
        <dbReference type="SAM" id="SignalP"/>
    </source>
</evidence>
<sequence length="448" mass="47828">MNNFTRRDFLSLCLKGSVSMAALSSLQLQAMTGMVNSGQLNDYKALVCVFLFGGSDSLNMLIPLEGEPLKAYLASRQNLAVSSPLALSPTSPVDGGIGFHPALAPLVPIFNQQRLGVVPAVGSLISPLSLSQYQQGGAQVPKFLFSHNDQQATWMQGREKSSLNYGWGGRLLEILEQNTNFAANISLGGNNLWQTAPNTRPFAMSQSGVTKIHAFNGGGNKTLAFRAQLEQMLAAASHPLGASYSDKLSQSITNTEMLNLSLANATNLDNLFSDTSLSNQLKAVAKTLSVQPQLNVGRQVFFVTMGGFDTHDNQVTTQPALLGQLAQGLAEFDAALSQLNLQDSVTSFTMSDFGRTLSSNGDGTDHGWAGNQLVMGGAVKGGEIYGQVLQQALKSQYDVGGGRLIPQIANEQYFATLANWFGASSSSLNDLFPNLSNFNQQTLPIFAS</sequence>
<dbReference type="InterPro" id="IPR006311">
    <property type="entry name" value="TAT_signal"/>
</dbReference>
<keyword evidence="3" id="KW-1185">Reference proteome</keyword>
<reference evidence="2 3" key="1">
    <citation type="submission" date="2006-03" db="EMBL/GenBank/DDBJ databases">
        <title>Complete sequence of Shewanella denitrificans OS217.</title>
        <authorList>
            <consortium name="US DOE Joint Genome Institute"/>
            <person name="Copeland A."/>
            <person name="Lucas S."/>
            <person name="Lapidus A."/>
            <person name="Barry K."/>
            <person name="Detter J.C."/>
            <person name="Glavina del Rio T."/>
            <person name="Hammon N."/>
            <person name="Israni S."/>
            <person name="Dalin E."/>
            <person name="Tice H."/>
            <person name="Pitluck S."/>
            <person name="Brettin T."/>
            <person name="Bruce D."/>
            <person name="Han C."/>
            <person name="Tapia R."/>
            <person name="Gilna P."/>
            <person name="Kiss H."/>
            <person name="Schmutz J."/>
            <person name="Larimer F."/>
            <person name="Land M."/>
            <person name="Hauser L."/>
            <person name="Kyrpides N."/>
            <person name="Lykidis A."/>
            <person name="Richardson P."/>
        </authorList>
    </citation>
    <scope>NUCLEOTIDE SEQUENCE [LARGE SCALE GENOMIC DNA]</scope>
    <source>
        <strain evidence="3">OS217 / ATCC BAA-1090 / DSM 15013</strain>
    </source>
</reference>
<proteinExistence type="predicted"/>
<dbReference type="OrthoDB" id="9779968at2"/>
<dbReference type="AlphaFoldDB" id="Q12Q03"/>
<feature type="chain" id="PRO_5004181621" evidence="1">
    <location>
        <begin position="31"/>
        <end position="448"/>
    </location>
</feature>
<dbReference type="EMBL" id="CP000302">
    <property type="protein sequence ID" value="ABE54473.1"/>
    <property type="molecule type" value="Genomic_DNA"/>
</dbReference>
<feature type="signal peptide" evidence="1">
    <location>
        <begin position="1"/>
        <end position="30"/>
    </location>
</feature>
<dbReference type="PANTHER" id="PTHR43737:SF1">
    <property type="entry name" value="DUF1501 DOMAIN-CONTAINING PROTEIN"/>
    <property type="match status" value="1"/>
</dbReference>
<dbReference type="PANTHER" id="PTHR43737">
    <property type="entry name" value="BLL7424 PROTEIN"/>
    <property type="match status" value="1"/>
</dbReference>
<dbReference type="HOGENOM" id="CLU_032896_1_0_6"/>
<dbReference type="KEGG" id="sdn:Sden_1187"/>
<evidence type="ECO:0000313" key="2">
    <source>
        <dbReference type="EMBL" id="ABE54473.1"/>
    </source>
</evidence>